<dbReference type="OrthoDB" id="7950124at2"/>
<keyword evidence="5" id="KW-1185">Reference proteome</keyword>
<dbReference type="PANTHER" id="PTHR10438">
    <property type="entry name" value="THIOREDOXIN"/>
    <property type="match status" value="1"/>
</dbReference>
<evidence type="ECO:0000313" key="4">
    <source>
        <dbReference type="EMBL" id="AVO44256.1"/>
    </source>
</evidence>
<reference evidence="4 5" key="1">
    <citation type="submission" date="2018-03" db="EMBL/GenBank/DDBJ databases">
        <title>Genome sequencing of Phreatobacter sp.</title>
        <authorList>
            <person name="Kim S.-J."/>
            <person name="Heo J."/>
            <person name="Kwon S.-W."/>
        </authorList>
    </citation>
    <scope>NUCLEOTIDE SEQUENCE [LARGE SCALE GENOMIC DNA]</scope>
    <source>
        <strain evidence="4 5">S-12</strain>
    </source>
</reference>
<dbReference type="PROSITE" id="PS51352">
    <property type="entry name" value="THIOREDOXIN_2"/>
    <property type="match status" value="1"/>
</dbReference>
<dbReference type="InterPro" id="IPR013766">
    <property type="entry name" value="Thioredoxin_domain"/>
</dbReference>
<name>A0A2S0N813_9HYPH</name>
<keyword evidence="1" id="KW-0676">Redox-active center</keyword>
<proteinExistence type="predicted"/>
<accession>A0A2S0N813</accession>
<gene>
    <name evidence="4" type="ORF">C6569_03775</name>
</gene>
<dbReference type="InterPro" id="IPR036249">
    <property type="entry name" value="Thioredoxin-like_sf"/>
</dbReference>
<dbReference type="RefSeq" id="WP_106747586.1">
    <property type="nucleotide sequence ID" value="NZ_CP027668.1"/>
</dbReference>
<feature type="signal peptide" evidence="2">
    <location>
        <begin position="1"/>
        <end position="25"/>
    </location>
</feature>
<protein>
    <submittedName>
        <fullName evidence="4">Thiol reductase thioredoxin</fullName>
    </submittedName>
</protein>
<evidence type="ECO:0000256" key="1">
    <source>
        <dbReference type="ARBA" id="ARBA00023284"/>
    </source>
</evidence>
<dbReference type="Gene3D" id="3.40.30.10">
    <property type="entry name" value="Glutaredoxin"/>
    <property type="match status" value="1"/>
</dbReference>
<dbReference type="AlphaFoldDB" id="A0A2S0N813"/>
<dbReference type="InterPro" id="IPR050620">
    <property type="entry name" value="Thioredoxin_H-type-like"/>
</dbReference>
<dbReference type="InterPro" id="IPR006311">
    <property type="entry name" value="TAT_signal"/>
</dbReference>
<dbReference type="PANTHER" id="PTHR10438:SF468">
    <property type="entry name" value="THIOREDOXIN-1-RELATED"/>
    <property type="match status" value="1"/>
</dbReference>
<sequence>MIRRRTFILASAALAAAAPSLPASAAGQRFTQAAFAAAQAAGKPILVEVTAPWCPTCRAQQPILQKLTAEPRFRDLVFLSVDFDSQKDVLRALNVQSQSTLVVFKGRQEVGRSAGDTNAASITALVAKSI</sequence>
<dbReference type="GO" id="GO:0015036">
    <property type="term" value="F:disulfide oxidoreductase activity"/>
    <property type="evidence" value="ECO:0007669"/>
    <property type="project" value="UniProtKB-ARBA"/>
</dbReference>
<keyword evidence="2" id="KW-0732">Signal</keyword>
<dbReference type="InterPro" id="IPR017937">
    <property type="entry name" value="Thioredoxin_CS"/>
</dbReference>
<evidence type="ECO:0000256" key="2">
    <source>
        <dbReference type="SAM" id="SignalP"/>
    </source>
</evidence>
<evidence type="ECO:0000313" key="5">
    <source>
        <dbReference type="Proteomes" id="UP000237889"/>
    </source>
</evidence>
<dbReference type="PROSITE" id="PS51318">
    <property type="entry name" value="TAT"/>
    <property type="match status" value="1"/>
</dbReference>
<organism evidence="4 5">
    <name type="scientific">Phreatobacter cathodiphilus</name>
    <dbReference type="NCBI Taxonomy" id="1868589"/>
    <lineage>
        <taxon>Bacteria</taxon>
        <taxon>Pseudomonadati</taxon>
        <taxon>Pseudomonadota</taxon>
        <taxon>Alphaproteobacteria</taxon>
        <taxon>Hyphomicrobiales</taxon>
        <taxon>Phreatobacteraceae</taxon>
        <taxon>Phreatobacter</taxon>
    </lineage>
</organism>
<dbReference type="KEGG" id="phr:C6569_03775"/>
<feature type="chain" id="PRO_5015721065" evidence="2">
    <location>
        <begin position="26"/>
        <end position="130"/>
    </location>
</feature>
<dbReference type="Proteomes" id="UP000237889">
    <property type="component" value="Chromosome"/>
</dbReference>
<dbReference type="SUPFAM" id="SSF52833">
    <property type="entry name" value="Thioredoxin-like"/>
    <property type="match status" value="1"/>
</dbReference>
<dbReference type="PROSITE" id="PS00194">
    <property type="entry name" value="THIOREDOXIN_1"/>
    <property type="match status" value="1"/>
</dbReference>
<dbReference type="EMBL" id="CP027668">
    <property type="protein sequence ID" value="AVO44256.1"/>
    <property type="molecule type" value="Genomic_DNA"/>
</dbReference>
<dbReference type="CDD" id="cd02947">
    <property type="entry name" value="TRX_family"/>
    <property type="match status" value="1"/>
</dbReference>
<evidence type="ECO:0000259" key="3">
    <source>
        <dbReference type="PROSITE" id="PS51352"/>
    </source>
</evidence>
<dbReference type="Pfam" id="PF00085">
    <property type="entry name" value="Thioredoxin"/>
    <property type="match status" value="1"/>
</dbReference>
<feature type="domain" description="Thioredoxin" evidence="3">
    <location>
        <begin position="10"/>
        <end position="130"/>
    </location>
</feature>